<reference evidence="2 3" key="1">
    <citation type="submission" date="2015-09" db="EMBL/GenBank/DDBJ databases">
        <title>Genome sequence, genome mining and natural product profiling of a biocontrol bacterium Streptomyces malaysiensis F913.</title>
        <authorList>
            <person name="Xu Y."/>
            <person name="Wei J."/>
            <person name="Xie J."/>
            <person name="Li T."/>
            <person name="Zhou Z."/>
        </authorList>
    </citation>
    <scope>NUCLEOTIDE SEQUENCE [LARGE SCALE GENOMIC DNA]</scope>
    <source>
        <strain evidence="2 3">F913</strain>
    </source>
</reference>
<accession>A0A2J7YVI4</accession>
<dbReference type="AlphaFoldDB" id="A0A2J7YVI4"/>
<gene>
    <name evidence="2" type="ORF">SMF913_27503</name>
</gene>
<evidence type="ECO:0000313" key="2">
    <source>
        <dbReference type="EMBL" id="PNG92038.1"/>
    </source>
</evidence>
<proteinExistence type="predicted"/>
<sequence length="73" mass="8001">MHSPHLGASFPLTHHSDIRVNIRARVPLDGQSYADADVNPRRDARTGQTAIREVGGWRARPGQPSSRVRPPPG</sequence>
<evidence type="ECO:0000313" key="3">
    <source>
        <dbReference type="Proteomes" id="UP000236520"/>
    </source>
</evidence>
<comment type="caution">
    <text evidence="2">The sequence shown here is derived from an EMBL/GenBank/DDBJ whole genome shotgun (WGS) entry which is preliminary data.</text>
</comment>
<keyword evidence="3" id="KW-1185">Reference proteome</keyword>
<evidence type="ECO:0000256" key="1">
    <source>
        <dbReference type="SAM" id="MobiDB-lite"/>
    </source>
</evidence>
<dbReference type="EMBL" id="LJIW01000002">
    <property type="protein sequence ID" value="PNG92038.1"/>
    <property type="molecule type" value="Genomic_DNA"/>
</dbReference>
<protein>
    <submittedName>
        <fullName evidence="2">Uncharacterized protein</fullName>
    </submittedName>
</protein>
<dbReference type="Proteomes" id="UP000236520">
    <property type="component" value="Unassembled WGS sequence"/>
</dbReference>
<feature type="region of interest" description="Disordered" evidence="1">
    <location>
        <begin position="33"/>
        <end position="73"/>
    </location>
</feature>
<organism evidence="2 3">
    <name type="scientific">Streptomyces malaysiensis</name>
    <dbReference type="NCBI Taxonomy" id="92644"/>
    <lineage>
        <taxon>Bacteria</taxon>
        <taxon>Bacillati</taxon>
        <taxon>Actinomycetota</taxon>
        <taxon>Actinomycetes</taxon>
        <taxon>Kitasatosporales</taxon>
        <taxon>Streptomycetaceae</taxon>
        <taxon>Streptomyces</taxon>
        <taxon>Streptomyces violaceusniger group</taxon>
    </lineage>
</organism>
<name>A0A2J7YVI4_STRMQ</name>